<evidence type="ECO:0000313" key="2">
    <source>
        <dbReference type="Proteomes" id="UP000198853"/>
    </source>
</evidence>
<dbReference type="RefSeq" id="WP_090397805.1">
    <property type="nucleotide sequence ID" value="NZ_FNEN01000005.1"/>
</dbReference>
<organism evidence="1 2">
    <name type="scientific">Natribacillus halophilus</name>
    <dbReference type="NCBI Taxonomy" id="549003"/>
    <lineage>
        <taxon>Bacteria</taxon>
        <taxon>Bacillati</taxon>
        <taxon>Bacillota</taxon>
        <taxon>Bacilli</taxon>
        <taxon>Bacillales</taxon>
        <taxon>Bacillaceae</taxon>
        <taxon>Natribacillus</taxon>
    </lineage>
</organism>
<gene>
    <name evidence="1" type="ORF">SAMN04488123_105181</name>
</gene>
<sequence>MELQKYVTEVIETLGGVVIPEEYALCQVLIPEEYKDYFQGQTEVELAFDFEVAEENPGAEFVTFGSYLLDQLLALADEKAQSTVRFVEIQRLELANPLKKIQAFMPEEPGKISILNERNVMGAWAAYQFNITFISDTKEESTREIWVDLLTNRVDPVIQEQQNRIVHQRDPLYTLPFAKAFDIQQGFESAFNDAIQKGEDEKKQRLQDETLQQDIDRIQEYYTELMEENEQRANRKGLTEEKKEDIHAKTKAIEIERDKQLQEIRNKYDVQIEPSLEHGILYMIPVIEYQLEMDFRGTQKEKTLYYNPITKGFALAE</sequence>
<dbReference type="OrthoDB" id="1949859at2"/>
<name>A0A1G8N390_9BACI</name>
<dbReference type="AlphaFoldDB" id="A0A1G8N390"/>
<accession>A0A1G8N390</accession>
<reference evidence="1 2" key="1">
    <citation type="submission" date="2016-10" db="EMBL/GenBank/DDBJ databases">
        <authorList>
            <person name="de Groot N.N."/>
        </authorList>
    </citation>
    <scope>NUCLEOTIDE SEQUENCE [LARGE SCALE GENOMIC DNA]</scope>
    <source>
        <strain evidence="1 2">DSM 21771</strain>
    </source>
</reference>
<dbReference type="Proteomes" id="UP000198853">
    <property type="component" value="Unassembled WGS sequence"/>
</dbReference>
<protein>
    <submittedName>
        <fullName evidence="1">Uncharacterized protein</fullName>
    </submittedName>
</protein>
<proteinExistence type="predicted"/>
<dbReference type="EMBL" id="FNEN01000005">
    <property type="protein sequence ID" value="SDI74664.1"/>
    <property type="molecule type" value="Genomic_DNA"/>
</dbReference>
<evidence type="ECO:0000313" key="1">
    <source>
        <dbReference type="EMBL" id="SDI74664.1"/>
    </source>
</evidence>
<keyword evidence="2" id="KW-1185">Reference proteome</keyword>